<dbReference type="RefSeq" id="WP_111359045.1">
    <property type="nucleotide sequence ID" value="NZ_NPEU01000310.1"/>
</dbReference>
<reference evidence="3 4" key="1">
    <citation type="submission" date="2017-07" db="EMBL/GenBank/DDBJ databases">
        <title>Draft Genome Sequences of Select Purple Nonsulfur Bacteria.</title>
        <authorList>
            <person name="Lasarre B."/>
            <person name="Mckinlay J.B."/>
        </authorList>
    </citation>
    <scope>NUCLEOTIDE SEQUENCE [LARGE SCALE GENOMIC DNA]</scope>
    <source>
        <strain evidence="3 4">DSM 11907</strain>
    </source>
</reference>
<gene>
    <name evidence="3" type="ORF">CH338_20925</name>
</gene>
<name>A0A327K6R2_9BRAD</name>
<sequence>MVEADRAADEPALIVDVEGFEGPLDLLLALARQQKVDLHKISILALAEQYLAFIEEARKLRLELAADYLVMAAWLAYLKSRLLLPAGTNEPEGVSASDMAAALALRLKRLEAIRDAAAKLMARPQLGREVFGRGDPEPIEEIKRPEWSATLYDLLSAYASQRQRQALSHVRMKKRNVWSLADARSILQRLLGSVGSDDWSVLDGYLVSYAVEPSMRSTVYASSLAALLELVREGVMDVHQPTAFAPIYIRKHVGAAEAAAEATVGESTGRDDDSPPPPPSAASEPVQ</sequence>
<dbReference type="OrthoDB" id="9793741at2"/>
<dbReference type="PANTHER" id="PTHR33969:SF2">
    <property type="entry name" value="SEGREGATION AND CONDENSATION PROTEIN A"/>
    <property type="match status" value="1"/>
</dbReference>
<evidence type="ECO:0000256" key="1">
    <source>
        <dbReference type="ARBA" id="ARBA00044777"/>
    </source>
</evidence>
<dbReference type="AlphaFoldDB" id="A0A327K6R2"/>
<dbReference type="Gene3D" id="6.10.250.2410">
    <property type="match status" value="1"/>
</dbReference>
<dbReference type="EMBL" id="NPEU01000310">
    <property type="protein sequence ID" value="RAI34390.1"/>
    <property type="molecule type" value="Genomic_DNA"/>
</dbReference>
<accession>A0A327K6R2</accession>
<feature type="region of interest" description="Disordered" evidence="2">
    <location>
        <begin position="259"/>
        <end position="287"/>
    </location>
</feature>
<evidence type="ECO:0000256" key="2">
    <source>
        <dbReference type="SAM" id="MobiDB-lite"/>
    </source>
</evidence>
<dbReference type="Pfam" id="PF02616">
    <property type="entry name" value="SMC_ScpA"/>
    <property type="match status" value="1"/>
</dbReference>
<dbReference type="PANTHER" id="PTHR33969">
    <property type="entry name" value="SEGREGATION AND CONDENSATION PROTEIN A"/>
    <property type="match status" value="1"/>
</dbReference>
<dbReference type="InterPro" id="IPR003768">
    <property type="entry name" value="ScpA"/>
</dbReference>
<evidence type="ECO:0000313" key="3">
    <source>
        <dbReference type="EMBL" id="RAI34390.1"/>
    </source>
</evidence>
<organism evidence="3 4">
    <name type="scientific">Rhodoplanes elegans</name>
    <dbReference type="NCBI Taxonomy" id="29408"/>
    <lineage>
        <taxon>Bacteria</taxon>
        <taxon>Pseudomonadati</taxon>
        <taxon>Pseudomonadota</taxon>
        <taxon>Alphaproteobacteria</taxon>
        <taxon>Hyphomicrobiales</taxon>
        <taxon>Nitrobacteraceae</taxon>
        <taxon>Rhodoplanes</taxon>
    </lineage>
</organism>
<evidence type="ECO:0000313" key="4">
    <source>
        <dbReference type="Proteomes" id="UP000248863"/>
    </source>
</evidence>
<protein>
    <recommendedName>
        <fullName evidence="1">Segregation and condensation protein A</fullName>
    </recommendedName>
</protein>
<proteinExistence type="predicted"/>
<keyword evidence="4" id="KW-1185">Reference proteome</keyword>
<dbReference type="Proteomes" id="UP000248863">
    <property type="component" value="Unassembled WGS sequence"/>
</dbReference>
<comment type="caution">
    <text evidence="3">The sequence shown here is derived from an EMBL/GenBank/DDBJ whole genome shotgun (WGS) entry which is preliminary data.</text>
</comment>